<accession>A0A810PZ73</accession>
<dbReference type="Pfam" id="PF01520">
    <property type="entry name" value="Amidase_3"/>
    <property type="match status" value="1"/>
</dbReference>
<dbReference type="Pfam" id="PF05036">
    <property type="entry name" value="SPOR"/>
    <property type="match status" value="1"/>
</dbReference>
<feature type="region of interest" description="Disordered" evidence="1">
    <location>
        <begin position="225"/>
        <end position="247"/>
    </location>
</feature>
<dbReference type="InterPro" id="IPR007730">
    <property type="entry name" value="SPOR-like_dom"/>
</dbReference>
<dbReference type="PROSITE" id="PS51724">
    <property type="entry name" value="SPOR"/>
    <property type="match status" value="1"/>
</dbReference>
<dbReference type="Gene3D" id="3.30.70.1070">
    <property type="entry name" value="Sporulation related repeat"/>
    <property type="match status" value="1"/>
</dbReference>
<geneLocation type="plasmid" evidence="3 4">
    <name>pMM35_01</name>
</geneLocation>
<feature type="domain" description="SPOR" evidence="2">
    <location>
        <begin position="246"/>
        <end position="282"/>
    </location>
</feature>
<organism evidence="3 4">
    <name type="scientific">Vescimonas fastidiosa</name>
    <dbReference type="NCBI Taxonomy" id="2714353"/>
    <lineage>
        <taxon>Bacteria</taxon>
        <taxon>Bacillati</taxon>
        <taxon>Bacillota</taxon>
        <taxon>Clostridia</taxon>
        <taxon>Eubacteriales</taxon>
        <taxon>Oscillospiraceae</taxon>
        <taxon>Vescimonas</taxon>
    </lineage>
</organism>
<protein>
    <recommendedName>
        <fullName evidence="2">SPOR domain-containing protein</fullName>
    </recommendedName>
</protein>
<gene>
    <name evidence="3" type="ORF">MM35RIKEN_16870</name>
</gene>
<keyword evidence="4" id="KW-1185">Reference proteome</keyword>
<dbReference type="Pfam" id="PF08230">
    <property type="entry name" value="CW_7"/>
    <property type="match status" value="1"/>
</dbReference>
<dbReference type="GO" id="GO:0009253">
    <property type="term" value="P:peptidoglycan catabolic process"/>
    <property type="evidence" value="ECO:0007669"/>
    <property type="project" value="InterPro"/>
</dbReference>
<dbReference type="CDD" id="cd02696">
    <property type="entry name" value="MurNAc-LAA"/>
    <property type="match status" value="1"/>
</dbReference>
<proteinExistence type="predicted"/>
<feature type="compositionally biased region" description="Pro residues" evidence="1">
    <location>
        <begin position="230"/>
        <end position="244"/>
    </location>
</feature>
<dbReference type="InterPro" id="IPR002508">
    <property type="entry name" value="MurNAc-LAA_cat"/>
</dbReference>
<dbReference type="AlphaFoldDB" id="A0A810PZ73"/>
<dbReference type="GO" id="GO:0008745">
    <property type="term" value="F:N-acetylmuramoyl-L-alanine amidase activity"/>
    <property type="evidence" value="ECO:0007669"/>
    <property type="project" value="InterPro"/>
</dbReference>
<dbReference type="EMBL" id="AP023416">
    <property type="protein sequence ID" value="BCK79495.1"/>
    <property type="molecule type" value="Genomic_DNA"/>
</dbReference>
<keyword evidence="3" id="KW-0614">Plasmid</keyword>
<reference evidence="3" key="1">
    <citation type="submission" date="2020-09" db="EMBL/GenBank/DDBJ databases">
        <title>New species isolated from human feces.</title>
        <authorList>
            <person name="Kitahara M."/>
            <person name="Shigeno Y."/>
            <person name="Shime M."/>
            <person name="Matsumoto Y."/>
            <person name="Nakamura S."/>
            <person name="Motooka D."/>
            <person name="Fukuoka S."/>
            <person name="Nishikawa H."/>
            <person name="Benno Y."/>
        </authorList>
    </citation>
    <scope>NUCLEOTIDE SEQUENCE</scope>
    <source>
        <strain evidence="3">MM35</strain>
        <plasmid evidence="3">pMM35_01</plasmid>
    </source>
</reference>
<dbReference type="KEGG" id="vfa:MM35RIKEN_16870"/>
<dbReference type="SMART" id="SM00646">
    <property type="entry name" value="Ami_3"/>
    <property type="match status" value="1"/>
</dbReference>
<dbReference type="GO" id="GO:0042834">
    <property type="term" value="F:peptidoglycan binding"/>
    <property type="evidence" value="ECO:0007669"/>
    <property type="project" value="InterPro"/>
</dbReference>
<dbReference type="Gene3D" id="3.40.630.40">
    <property type="entry name" value="Zn-dependent exopeptidases"/>
    <property type="match status" value="1"/>
</dbReference>
<sequence>MPKVFLSPSNQYDNRYAYGGTTEAVQCGKIAEACKAALERSGMTVQVGHMIHMSEKIAQSNAFGADLHVPIHTNAFNGTVTGTRMFCFSSGGEGMKACKAIFARLAPITPGTSESIQVNDYDEIVYTNAPAAYVECEFHDNATTAKWIVEHTTDIGEAIAQGICDYFGVTFKEKEQPTPAKSVDEVAREVIRGEWGNGSDRRQRLEAAGYDYDTVQDRVNAILTGDAPEQPTPAEPVEPAPEPEQPATDKLYRVQVGAFANRENAEKLLAKLKAAGFEGFIR</sequence>
<evidence type="ECO:0000313" key="4">
    <source>
        <dbReference type="Proteomes" id="UP000681343"/>
    </source>
</evidence>
<dbReference type="RefSeq" id="WP_212821115.1">
    <property type="nucleotide sequence ID" value="NZ_AP023416.1"/>
</dbReference>
<evidence type="ECO:0000256" key="1">
    <source>
        <dbReference type="SAM" id="MobiDB-lite"/>
    </source>
</evidence>
<dbReference type="SUPFAM" id="SSF110997">
    <property type="entry name" value="Sporulation related repeat"/>
    <property type="match status" value="1"/>
</dbReference>
<dbReference type="Proteomes" id="UP000681343">
    <property type="component" value="Plasmid pMM35_01"/>
</dbReference>
<name>A0A810PZ73_9FIRM</name>
<dbReference type="SMART" id="SM01095">
    <property type="entry name" value="Cpl-7"/>
    <property type="match status" value="1"/>
</dbReference>
<evidence type="ECO:0000313" key="3">
    <source>
        <dbReference type="EMBL" id="BCK79495.1"/>
    </source>
</evidence>
<dbReference type="InterPro" id="IPR013168">
    <property type="entry name" value="Cpl_7_lyso_C"/>
</dbReference>
<dbReference type="InterPro" id="IPR036680">
    <property type="entry name" value="SPOR-like_sf"/>
</dbReference>
<dbReference type="SUPFAM" id="SSF53187">
    <property type="entry name" value="Zn-dependent exopeptidases"/>
    <property type="match status" value="1"/>
</dbReference>
<evidence type="ECO:0000259" key="2">
    <source>
        <dbReference type="PROSITE" id="PS51724"/>
    </source>
</evidence>